<keyword evidence="3" id="KW-1133">Transmembrane helix</keyword>
<protein>
    <submittedName>
        <fullName evidence="5">Related to beta-1,3-glucan binding protein</fullName>
    </submittedName>
</protein>
<dbReference type="Proteomes" id="UP000007148">
    <property type="component" value="Unassembled WGS sequence"/>
</dbReference>
<dbReference type="PANTHER" id="PTHR10963">
    <property type="entry name" value="GLYCOSYL HYDROLASE-RELATED"/>
    <property type="match status" value="1"/>
</dbReference>
<feature type="domain" description="GH16" evidence="4">
    <location>
        <begin position="327"/>
        <end position="629"/>
    </location>
</feature>
<dbReference type="PANTHER" id="PTHR10963:SF55">
    <property type="entry name" value="GLYCOSIDE HYDROLASE FAMILY 16 PROTEIN"/>
    <property type="match status" value="1"/>
</dbReference>
<evidence type="ECO:0000313" key="5">
    <source>
        <dbReference type="EMBL" id="CCA68527.1"/>
    </source>
</evidence>
<feature type="compositionally biased region" description="Low complexity" evidence="2">
    <location>
        <begin position="136"/>
        <end position="148"/>
    </location>
</feature>
<feature type="compositionally biased region" description="Low complexity" evidence="2">
    <location>
        <begin position="78"/>
        <end position="93"/>
    </location>
</feature>
<dbReference type="InterPro" id="IPR050546">
    <property type="entry name" value="Glycosyl_Hydrlase_16"/>
</dbReference>
<dbReference type="InterPro" id="IPR013320">
    <property type="entry name" value="ConA-like_dom_sf"/>
</dbReference>
<feature type="region of interest" description="Disordered" evidence="2">
    <location>
        <begin position="174"/>
        <end position="193"/>
    </location>
</feature>
<gene>
    <name evidence="5" type="ORF">PIIN_02391</name>
</gene>
<dbReference type="OrthoDB" id="4781at2759"/>
<keyword evidence="3" id="KW-0812">Transmembrane</keyword>
<dbReference type="EMBL" id="CAFZ01000034">
    <property type="protein sequence ID" value="CCA68527.1"/>
    <property type="molecule type" value="Genomic_DNA"/>
</dbReference>
<name>G4TB18_SERID</name>
<dbReference type="eggNOG" id="ENOG502QRX5">
    <property type="taxonomic scope" value="Eukaryota"/>
</dbReference>
<keyword evidence="6" id="KW-1185">Reference proteome</keyword>
<dbReference type="InParanoid" id="G4TB18"/>
<evidence type="ECO:0000259" key="4">
    <source>
        <dbReference type="PROSITE" id="PS51762"/>
    </source>
</evidence>
<feature type="transmembrane region" description="Helical" evidence="3">
    <location>
        <begin position="290"/>
        <end position="312"/>
    </location>
</feature>
<evidence type="ECO:0000256" key="2">
    <source>
        <dbReference type="SAM" id="MobiDB-lite"/>
    </source>
</evidence>
<evidence type="ECO:0000256" key="3">
    <source>
        <dbReference type="SAM" id="Phobius"/>
    </source>
</evidence>
<dbReference type="Gene3D" id="2.60.120.200">
    <property type="match status" value="1"/>
</dbReference>
<keyword evidence="3" id="KW-0472">Membrane</keyword>
<evidence type="ECO:0000256" key="1">
    <source>
        <dbReference type="ARBA" id="ARBA00006865"/>
    </source>
</evidence>
<sequence>MAERRSRPPRANAPFFMAGLYSTPPQICPFTAAIIANTLPGGDGDFYGNHNDEDSDGELFPSQSSHSNPLVAQSGEHQQIPQSAQYASSSADAYRSVPTNDPRHSTDLTPPSPGIPQSARPLLPPGAARSLDGHGYSSSSRPQSYRLSFQGPPAPLTGGSMGGRAFPPSAFIDPAAGMTIGPNGQPVPDSAASSYTSHTMRRAVSTDDLGNRVSSFGPAQRNSSITSFAPPPAPWLRTESWHNSQVSISTGARGGVLTPRKRSALPSTLIKEPVEKPWLEKRDPWERASWWITFALFVLGVLAAAVLCFFGYRDIPHLGKICMVMNDNFDGLDLSNTWTRQVELGGLRNGDFAMFTNDDKNSYASDGKLFIVPTLTEEEIGDQVYSGGTYRLSGCTSNNASACNARSGNGRVIPPVQSARLTTRNTYNIQFGRVEIRARLPRGDWLKPQIQMLPQDDAYGIYPVSGEIDIMQARGNNPDYPKQGRNFVTSGLHWAPTSSPNMDQFYKTYGWRSMRWGDYSDDYHTFVLEWSPDFMWTYVDKRTSRILDMRFNKKSFFERGDFPPTILNNTNVPVVLTNPWAGGTRAAPFDKPFYLALTLGAGGTDGWFQDNEGGKMWYDGSSSAMLDFANNKDKWHSTWSKDNSRRAFAIDYVKMWSKC</sequence>
<reference evidence="5 6" key="1">
    <citation type="journal article" date="2011" name="PLoS Pathog.">
        <title>Endophytic Life Strategies Decoded by Genome and Transcriptome Analyses of the Mutualistic Root Symbiont Piriformospora indica.</title>
        <authorList>
            <person name="Zuccaro A."/>
            <person name="Lahrmann U."/>
            <person name="Guldener U."/>
            <person name="Langen G."/>
            <person name="Pfiffi S."/>
            <person name="Biedenkopf D."/>
            <person name="Wong P."/>
            <person name="Samans B."/>
            <person name="Grimm C."/>
            <person name="Basiewicz M."/>
            <person name="Murat C."/>
            <person name="Martin F."/>
            <person name="Kogel K.H."/>
        </authorList>
    </citation>
    <scope>NUCLEOTIDE SEQUENCE [LARGE SCALE GENOMIC DNA]</scope>
    <source>
        <strain evidence="5 6">DSM 11827</strain>
    </source>
</reference>
<dbReference type="HOGENOM" id="CLU_019533_1_0_1"/>
<dbReference type="GO" id="GO:0005975">
    <property type="term" value="P:carbohydrate metabolic process"/>
    <property type="evidence" value="ECO:0007669"/>
    <property type="project" value="InterPro"/>
</dbReference>
<dbReference type="STRING" id="1109443.G4TB18"/>
<comment type="caution">
    <text evidence="5">The sequence shown here is derived from an EMBL/GenBank/DDBJ whole genome shotgun (WGS) entry which is preliminary data.</text>
</comment>
<evidence type="ECO:0000313" key="6">
    <source>
        <dbReference type="Proteomes" id="UP000007148"/>
    </source>
</evidence>
<comment type="similarity">
    <text evidence="1">Belongs to the glycosyl hydrolase 16 family.</text>
</comment>
<proteinExistence type="inferred from homology"/>
<dbReference type="AlphaFoldDB" id="G4TB18"/>
<dbReference type="GO" id="GO:0004553">
    <property type="term" value="F:hydrolase activity, hydrolyzing O-glycosyl compounds"/>
    <property type="evidence" value="ECO:0007669"/>
    <property type="project" value="InterPro"/>
</dbReference>
<organism evidence="5 6">
    <name type="scientific">Serendipita indica (strain DSM 11827)</name>
    <name type="common">Root endophyte fungus</name>
    <name type="synonym">Piriformospora indica</name>
    <dbReference type="NCBI Taxonomy" id="1109443"/>
    <lineage>
        <taxon>Eukaryota</taxon>
        <taxon>Fungi</taxon>
        <taxon>Dikarya</taxon>
        <taxon>Basidiomycota</taxon>
        <taxon>Agaricomycotina</taxon>
        <taxon>Agaricomycetes</taxon>
        <taxon>Sebacinales</taxon>
        <taxon>Serendipitaceae</taxon>
        <taxon>Serendipita</taxon>
    </lineage>
</organism>
<dbReference type="Pfam" id="PF00722">
    <property type="entry name" value="Glyco_hydro_16"/>
    <property type="match status" value="1"/>
</dbReference>
<dbReference type="PROSITE" id="PS51762">
    <property type="entry name" value="GH16_2"/>
    <property type="match status" value="1"/>
</dbReference>
<dbReference type="InterPro" id="IPR000757">
    <property type="entry name" value="Beta-glucanase-like"/>
</dbReference>
<accession>G4TB18</accession>
<feature type="compositionally biased region" description="Polar residues" evidence="2">
    <location>
        <begin position="61"/>
        <end position="77"/>
    </location>
</feature>
<dbReference type="SUPFAM" id="SSF49899">
    <property type="entry name" value="Concanavalin A-like lectins/glucanases"/>
    <property type="match status" value="1"/>
</dbReference>
<feature type="region of interest" description="Disordered" evidence="2">
    <location>
        <begin position="45"/>
        <end position="168"/>
    </location>
</feature>